<dbReference type="PANTHER" id="PTHR24173">
    <property type="entry name" value="ANKYRIN REPEAT CONTAINING"/>
    <property type="match status" value="1"/>
</dbReference>
<reference evidence="5 6" key="1">
    <citation type="submission" date="2023-04" db="EMBL/GenBank/DDBJ databases">
        <title>Genome of Basidiobolus ranarum AG-B5.</title>
        <authorList>
            <person name="Stajich J.E."/>
            <person name="Carter-House D."/>
            <person name="Gryganskyi A."/>
        </authorList>
    </citation>
    <scope>NUCLEOTIDE SEQUENCE [LARGE SCALE GENOMIC DNA]</scope>
    <source>
        <strain evidence="5 6">AG-B5</strain>
    </source>
</reference>
<dbReference type="PANTHER" id="PTHR24173:SF74">
    <property type="entry name" value="ANKYRIN REPEAT DOMAIN-CONTAINING PROTEIN 16"/>
    <property type="match status" value="1"/>
</dbReference>
<dbReference type="Proteomes" id="UP001479436">
    <property type="component" value="Unassembled WGS sequence"/>
</dbReference>
<evidence type="ECO:0000256" key="1">
    <source>
        <dbReference type="ARBA" id="ARBA00022737"/>
    </source>
</evidence>
<dbReference type="Pfam" id="PF12796">
    <property type="entry name" value="Ank_2"/>
    <property type="match status" value="2"/>
</dbReference>
<dbReference type="Gene3D" id="1.25.40.20">
    <property type="entry name" value="Ankyrin repeat-containing domain"/>
    <property type="match status" value="2"/>
</dbReference>
<dbReference type="InterPro" id="IPR036770">
    <property type="entry name" value="Ankyrin_rpt-contain_sf"/>
</dbReference>
<protein>
    <submittedName>
        <fullName evidence="5">Uncharacterized protein</fullName>
    </submittedName>
</protein>
<sequence>MNKLSKPVFKPNKPKTRPFLNLGLHSGAASGNLGLVKFALDHGQSINSVVNGVLPIHAACCSGNPAVVKYLIDRGADVNARRFSRRYSGESADCGVGINTTGNGSTPLHYACANGCMRTVVLLLSYGAFADIPDKYGSTPLSIALAKHFHDIARLLQNPSVESILDNSDKYVSPPLSPLESEFPSKPTISENAGRRKVRRGSMQDLLDSVSQTFGRNKAFRLRSGSDPVKLSPVQEEVEAIGFTTSNRRRNSSLGAIVSVTHV</sequence>
<dbReference type="PROSITE" id="PS50088">
    <property type="entry name" value="ANK_REPEAT"/>
    <property type="match status" value="2"/>
</dbReference>
<evidence type="ECO:0000256" key="4">
    <source>
        <dbReference type="SAM" id="MobiDB-lite"/>
    </source>
</evidence>
<dbReference type="EMBL" id="JASJQH010007494">
    <property type="protein sequence ID" value="KAK9708295.1"/>
    <property type="molecule type" value="Genomic_DNA"/>
</dbReference>
<name>A0ABR2VWM0_9FUNG</name>
<feature type="repeat" description="ANK" evidence="3">
    <location>
        <begin position="51"/>
        <end position="83"/>
    </location>
</feature>
<comment type="caution">
    <text evidence="5">The sequence shown here is derived from an EMBL/GenBank/DDBJ whole genome shotgun (WGS) entry which is preliminary data.</text>
</comment>
<dbReference type="PROSITE" id="PS50297">
    <property type="entry name" value="ANK_REP_REGION"/>
    <property type="match status" value="2"/>
</dbReference>
<keyword evidence="1" id="KW-0677">Repeat</keyword>
<dbReference type="InterPro" id="IPR002110">
    <property type="entry name" value="Ankyrin_rpt"/>
</dbReference>
<dbReference type="SUPFAM" id="SSF48403">
    <property type="entry name" value="Ankyrin repeat"/>
    <property type="match status" value="1"/>
</dbReference>
<keyword evidence="2 3" id="KW-0040">ANK repeat</keyword>
<proteinExistence type="predicted"/>
<evidence type="ECO:0000313" key="5">
    <source>
        <dbReference type="EMBL" id="KAK9708295.1"/>
    </source>
</evidence>
<organism evidence="5 6">
    <name type="scientific">Basidiobolus ranarum</name>
    <dbReference type="NCBI Taxonomy" id="34480"/>
    <lineage>
        <taxon>Eukaryota</taxon>
        <taxon>Fungi</taxon>
        <taxon>Fungi incertae sedis</taxon>
        <taxon>Zoopagomycota</taxon>
        <taxon>Entomophthoromycotina</taxon>
        <taxon>Basidiobolomycetes</taxon>
        <taxon>Basidiobolales</taxon>
        <taxon>Basidiobolaceae</taxon>
        <taxon>Basidiobolus</taxon>
    </lineage>
</organism>
<dbReference type="SMART" id="SM00248">
    <property type="entry name" value="ANK"/>
    <property type="match status" value="4"/>
</dbReference>
<gene>
    <name evidence="5" type="ORF">K7432_009713</name>
</gene>
<accession>A0ABR2VWM0</accession>
<evidence type="ECO:0000256" key="3">
    <source>
        <dbReference type="PROSITE-ProRule" id="PRU00023"/>
    </source>
</evidence>
<evidence type="ECO:0000256" key="2">
    <source>
        <dbReference type="ARBA" id="ARBA00023043"/>
    </source>
</evidence>
<feature type="region of interest" description="Disordered" evidence="4">
    <location>
        <begin position="176"/>
        <end position="200"/>
    </location>
</feature>
<evidence type="ECO:0000313" key="6">
    <source>
        <dbReference type="Proteomes" id="UP001479436"/>
    </source>
</evidence>
<feature type="repeat" description="ANK" evidence="3">
    <location>
        <begin position="103"/>
        <end position="135"/>
    </location>
</feature>
<keyword evidence="6" id="KW-1185">Reference proteome</keyword>